<evidence type="ECO:0000313" key="3">
    <source>
        <dbReference type="Proteomes" id="UP000824321"/>
    </source>
</evidence>
<dbReference type="Proteomes" id="UP000824321">
    <property type="component" value="Chromosome"/>
</dbReference>
<evidence type="ECO:0000313" key="2">
    <source>
        <dbReference type="EMBL" id="QZD94535.1"/>
    </source>
</evidence>
<keyword evidence="3" id="KW-1185">Reference proteome</keyword>
<feature type="transmembrane region" description="Helical" evidence="1">
    <location>
        <begin position="117"/>
        <end position="134"/>
    </location>
</feature>
<name>A0ABX8ZZS7_9SPHN</name>
<keyword evidence="1" id="KW-1133">Transmembrane helix</keyword>
<gene>
    <name evidence="2" type="ORF">K3136_10580</name>
</gene>
<dbReference type="RefSeq" id="WP_221430280.1">
    <property type="nucleotide sequence ID" value="NZ_CP081294.1"/>
</dbReference>
<protein>
    <submittedName>
        <fullName evidence="2">Uncharacterized protein</fullName>
    </submittedName>
</protein>
<evidence type="ECO:0000256" key="1">
    <source>
        <dbReference type="SAM" id="Phobius"/>
    </source>
</evidence>
<sequence length="143" mass="16170">MVRFSIQVALLLWVALYAWKKGGRPERHVALVLLGMLLANVIYAGIVGNWTDYRVMPWFRVVLDIVGFAFILGIALRADRWWPLCVSGVQLQAILAHVLRAIDASLPPLVYAIMERWPFWIAVVLTGLGTYLHARQESTASRN</sequence>
<reference evidence="2 3" key="1">
    <citation type="submission" date="2021-08" db="EMBL/GenBank/DDBJ databases">
        <title>Comparative Genomics Analysis of the Genus Qipengyuania Reveals Extensive Genetic Diversity and Metabolic Versatility, Including the Description of Fifteen Novel Species.</title>
        <authorList>
            <person name="Liu Y."/>
        </authorList>
    </citation>
    <scope>NUCLEOTIDE SEQUENCE [LARGE SCALE GENOMIC DNA]</scope>
    <source>
        <strain evidence="2 3">1NDH1</strain>
    </source>
</reference>
<keyword evidence="1" id="KW-0812">Transmembrane</keyword>
<feature type="transmembrane region" description="Helical" evidence="1">
    <location>
        <begin position="28"/>
        <end position="46"/>
    </location>
</feature>
<organism evidence="2 3">
    <name type="scientific">Qipengyuania gelatinilytica</name>
    <dbReference type="NCBI Taxonomy" id="2867231"/>
    <lineage>
        <taxon>Bacteria</taxon>
        <taxon>Pseudomonadati</taxon>
        <taxon>Pseudomonadota</taxon>
        <taxon>Alphaproteobacteria</taxon>
        <taxon>Sphingomonadales</taxon>
        <taxon>Erythrobacteraceae</taxon>
        <taxon>Qipengyuania</taxon>
    </lineage>
</organism>
<dbReference type="EMBL" id="CP081294">
    <property type="protein sequence ID" value="QZD94535.1"/>
    <property type="molecule type" value="Genomic_DNA"/>
</dbReference>
<proteinExistence type="predicted"/>
<accession>A0ABX8ZZS7</accession>
<feature type="transmembrane region" description="Helical" evidence="1">
    <location>
        <begin position="58"/>
        <end position="76"/>
    </location>
</feature>
<keyword evidence="1" id="KW-0472">Membrane</keyword>